<feature type="compositionally biased region" description="Basic and acidic residues" evidence="1">
    <location>
        <begin position="144"/>
        <end position="154"/>
    </location>
</feature>
<feature type="compositionally biased region" description="Polar residues" evidence="1">
    <location>
        <begin position="155"/>
        <end position="166"/>
    </location>
</feature>
<keyword evidence="3" id="KW-1185">Reference proteome</keyword>
<accession>A0AAP0C583</accession>
<protein>
    <submittedName>
        <fullName evidence="2">Uncharacterized protein</fullName>
    </submittedName>
</protein>
<feature type="compositionally biased region" description="Polar residues" evidence="1">
    <location>
        <begin position="77"/>
        <end position="100"/>
    </location>
</feature>
<feature type="region of interest" description="Disordered" evidence="1">
    <location>
        <begin position="77"/>
        <end position="101"/>
    </location>
</feature>
<sequence length="166" mass="18797">MYSSPRTASPLLASTSSRRFFAARFDFHPPVFPQLEPTSKQPLWHASYNLRAGFRRSRTAPSTEMENNNSSQQIIHLQNHPSPQLSTPANNNIVSDSDSNYYDELYPPDTTQWSDHQRIDIPGFRLRIPPVPAGAAARGTGRIGRRDLREESARNRATSPRLTPKR</sequence>
<dbReference type="AlphaFoldDB" id="A0AAP0C583"/>
<feature type="region of interest" description="Disordered" evidence="1">
    <location>
        <begin position="128"/>
        <end position="166"/>
    </location>
</feature>
<comment type="caution">
    <text evidence="2">The sequence shown here is derived from an EMBL/GenBank/DDBJ whole genome shotgun (WGS) entry which is preliminary data.</text>
</comment>
<dbReference type="EMBL" id="JBBWWQ010000001">
    <property type="protein sequence ID" value="KAK8957625.1"/>
    <property type="molecule type" value="Genomic_DNA"/>
</dbReference>
<evidence type="ECO:0000313" key="2">
    <source>
        <dbReference type="EMBL" id="KAK8957625.1"/>
    </source>
</evidence>
<reference evidence="2 3" key="1">
    <citation type="journal article" date="2022" name="Nat. Plants">
        <title>Genomes of leafy and leafless Platanthera orchids illuminate the evolution of mycoheterotrophy.</title>
        <authorList>
            <person name="Li M.H."/>
            <person name="Liu K.W."/>
            <person name="Li Z."/>
            <person name="Lu H.C."/>
            <person name="Ye Q.L."/>
            <person name="Zhang D."/>
            <person name="Wang J.Y."/>
            <person name="Li Y.F."/>
            <person name="Zhong Z.M."/>
            <person name="Liu X."/>
            <person name="Yu X."/>
            <person name="Liu D.K."/>
            <person name="Tu X.D."/>
            <person name="Liu B."/>
            <person name="Hao Y."/>
            <person name="Liao X.Y."/>
            <person name="Jiang Y.T."/>
            <person name="Sun W.H."/>
            <person name="Chen J."/>
            <person name="Chen Y.Q."/>
            <person name="Ai Y."/>
            <person name="Zhai J.W."/>
            <person name="Wu S.S."/>
            <person name="Zhou Z."/>
            <person name="Hsiao Y.Y."/>
            <person name="Wu W.L."/>
            <person name="Chen Y.Y."/>
            <person name="Lin Y.F."/>
            <person name="Hsu J.L."/>
            <person name="Li C.Y."/>
            <person name="Wang Z.W."/>
            <person name="Zhao X."/>
            <person name="Zhong W.Y."/>
            <person name="Ma X.K."/>
            <person name="Ma L."/>
            <person name="Huang J."/>
            <person name="Chen G.Z."/>
            <person name="Huang M.Z."/>
            <person name="Huang L."/>
            <person name="Peng D.H."/>
            <person name="Luo Y.B."/>
            <person name="Zou S.Q."/>
            <person name="Chen S.P."/>
            <person name="Lan S."/>
            <person name="Tsai W.C."/>
            <person name="Van de Peer Y."/>
            <person name="Liu Z.J."/>
        </authorList>
    </citation>
    <scope>NUCLEOTIDE SEQUENCE [LARGE SCALE GENOMIC DNA]</scope>
    <source>
        <strain evidence="2">Lor287</strain>
    </source>
</reference>
<proteinExistence type="predicted"/>
<organism evidence="2 3">
    <name type="scientific">Platanthera zijinensis</name>
    <dbReference type="NCBI Taxonomy" id="2320716"/>
    <lineage>
        <taxon>Eukaryota</taxon>
        <taxon>Viridiplantae</taxon>
        <taxon>Streptophyta</taxon>
        <taxon>Embryophyta</taxon>
        <taxon>Tracheophyta</taxon>
        <taxon>Spermatophyta</taxon>
        <taxon>Magnoliopsida</taxon>
        <taxon>Liliopsida</taxon>
        <taxon>Asparagales</taxon>
        <taxon>Orchidaceae</taxon>
        <taxon>Orchidoideae</taxon>
        <taxon>Orchideae</taxon>
        <taxon>Orchidinae</taxon>
        <taxon>Platanthera</taxon>
    </lineage>
</organism>
<name>A0AAP0C583_9ASPA</name>
<dbReference type="Proteomes" id="UP001418222">
    <property type="component" value="Unassembled WGS sequence"/>
</dbReference>
<evidence type="ECO:0000256" key="1">
    <source>
        <dbReference type="SAM" id="MobiDB-lite"/>
    </source>
</evidence>
<gene>
    <name evidence="2" type="ORF">KSP39_PZI001213</name>
</gene>
<evidence type="ECO:0000313" key="3">
    <source>
        <dbReference type="Proteomes" id="UP001418222"/>
    </source>
</evidence>